<accession>A0A8R2H8Y1</accession>
<sequence length="442" mass="49629">MGVCFLCDTKLYGERTRVCSSITPHSNVPYPEKIVELMGDEFVVIVTPADHMCKKCTSLLTHMDKLENDLKLVKNAMLSYIQKKYGILPPDQAVKGVEIVNGHLKAEEQLEQGQRKVPSGLTVGVSPTVTTAAVVTPVQTPLKLLKTPQQQQQQHQPQHQQQQQQQQQPPPTQQESANKMKIYKCGFCTFQSKELGHVRFHMRTHMNKKEPEKPILNQAAAKALTPVPQQKKRLYRCQVCSKSFDSRINCLDHIQKDHNQPTPSTSNGEREPEDSRPVSNKVMKPEPSKAQENNPQTESPMDVDENQQDDNKGTVDTDMMLNDNVVPTEGSTNVEQEEGNENTGEGEETENSQEDKTEKEVKSKKKPEPAQEEAAEEEEDEEDTAVPEQEEADQETPDSVEKEIDEENANVENKTGDLDIESMLAAIHNDNPTNNGDTQNKD</sequence>
<dbReference type="EnsemblMetazoa" id="XM_001943340.5">
    <property type="protein sequence ID" value="XP_001943375.1"/>
    <property type="gene ID" value="LOC100168473"/>
</dbReference>
<dbReference type="Gene3D" id="3.30.160.60">
    <property type="entry name" value="Classic Zinc Finger"/>
    <property type="match status" value="1"/>
</dbReference>
<dbReference type="EnsemblMetazoa" id="XM_016808494.2">
    <property type="protein sequence ID" value="XP_016663983.1"/>
    <property type="gene ID" value="LOC100168473"/>
</dbReference>
<feature type="compositionally biased region" description="Acidic residues" evidence="2">
    <location>
        <begin position="370"/>
        <end position="409"/>
    </location>
</feature>
<keyword evidence="1" id="KW-0863">Zinc-finger</keyword>
<dbReference type="PROSITE" id="PS50157">
    <property type="entry name" value="ZINC_FINGER_C2H2_2"/>
    <property type="match status" value="2"/>
</dbReference>
<feature type="compositionally biased region" description="Acidic residues" evidence="2">
    <location>
        <begin position="335"/>
        <end position="352"/>
    </location>
</feature>
<evidence type="ECO:0000256" key="1">
    <source>
        <dbReference type="PROSITE-ProRule" id="PRU00042"/>
    </source>
</evidence>
<dbReference type="GO" id="GO:0008270">
    <property type="term" value="F:zinc ion binding"/>
    <property type="evidence" value="ECO:0007669"/>
    <property type="project" value="UniProtKB-KW"/>
</dbReference>
<dbReference type="RefSeq" id="XP_016663983.1">
    <property type="nucleotide sequence ID" value="XM_016808494.1"/>
</dbReference>
<feature type="compositionally biased region" description="Polar residues" evidence="2">
    <location>
        <begin position="430"/>
        <end position="442"/>
    </location>
</feature>
<keyword evidence="1" id="KW-0479">Metal-binding</keyword>
<evidence type="ECO:0000313" key="5">
    <source>
        <dbReference type="Proteomes" id="UP000007819"/>
    </source>
</evidence>
<feature type="compositionally biased region" description="Polar residues" evidence="2">
    <location>
        <begin position="290"/>
        <end position="299"/>
    </location>
</feature>
<evidence type="ECO:0000313" key="4">
    <source>
        <dbReference type="EnsemblMetazoa" id="XP_016663983.1"/>
    </source>
</evidence>
<feature type="region of interest" description="Disordered" evidence="2">
    <location>
        <begin position="254"/>
        <end position="442"/>
    </location>
</feature>
<dbReference type="GeneID" id="100168473"/>
<keyword evidence="5" id="KW-1185">Reference proteome</keyword>
<dbReference type="InterPro" id="IPR036236">
    <property type="entry name" value="Znf_C2H2_sf"/>
</dbReference>
<dbReference type="RefSeq" id="XP_001943375.1">
    <property type="nucleotide sequence ID" value="XM_001943340.4"/>
</dbReference>
<dbReference type="OrthoDB" id="8184392at2759"/>
<dbReference type="SUPFAM" id="SSF57667">
    <property type="entry name" value="beta-beta-alpha zinc fingers"/>
    <property type="match status" value="1"/>
</dbReference>
<dbReference type="SMART" id="SM00355">
    <property type="entry name" value="ZnF_C2H2"/>
    <property type="match status" value="2"/>
</dbReference>
<feature type="domain" description="C2H2-type" evidence="3">
    <location>
        <begin position="183"/>
        <end position="210"/>
    </location>
</feature>
<evidence type="ECO:0000259" key="3">
    <source>
        <dbReference type="PROSITE" id="PS50157"/>
    </source>
</evidence>
<keyword evidence="1" id="KW-0862">Zinc</keyword>
<dbReference type="KEGG" id="api:100168473"/>
<feature type="compositionally biased region" description="Low complexity" evidence="2">
    <location>
        <begin position="146"/>
        <end position="167"/>
    </location>
</feature>
<reference evidence="5" key="1">
    <citation type="submission" date="2010-06" db="EMBL/GenBank/DDBJ databases">
        <authorList>
            <person name="Jiang H."/>
            <person name="Abraham K."/>
            <person name="Ali S."/>
            <person name="Alsbrooks S.L."/>
            <person name="Anim B.N."/>
            <person name="Anosike U.S."/>
            <person name="Attaway T."/>
            <person name="Bandaranaike D.P."/>
            <person name="Battles P.K."/>
            <person name="Bell S.N."/>
            <person name="Bell A.V."/>
            <person name="Beltran B."/>
            <person name="Bickham C."/>
            <person name="Bustamante Y."/>
            <person name="Caleb T."/>
            <person name="Canada A."/>
            <person name="Cardenas V."/>
            <person name="Carter K."/>
            <person name="Chacko J."/>
            <person name="Chandrabose M.N."/>
            <person name="Chavez D."/>
            <person name="Chavez A."/>
            <person name="Chen L."/>
            <person name="Chu H.-S."/>
            <person name="Claassen K.J."/>
            <person name="Cockrell R."/>
            <person name="Collins M."/>
            <person name="Cooper J.A."/>
            <person name="Cree A."/>
            <person name="Curry S.M."/>
            <person name="Da Y."/>
            <person name="Dao M.D."/>
            <person name="Das B."/>
            <person name="Davila M.-L."/>
            <person name="Davy-Carroll L."/>
            <person name="Denson S."/>
            <person name="Dinh H."/>
            <person name="Ebong V.E."/>
            <person name="Edwards J.R."/>
            <person name="Egan A."/>
            <person name="El-Daye J."/>
            <person name="Escobedo L."/>
            <person name="Fernandez S."/>
            <person name="Fernando P.R."/>
            <person name="Flagg N."/>
            <person name="Forbes L.D."/>
            <person name="Fowler R.G."/>
            <person name="Fu Q."/>
            <person name="Gabisi R.A."/>
            <person name="Ganer J."/>
            <person name="Garbino Pronczuk A."/>
            <person name="Garcia R.M."/>
            <person name="Garner T."/>
            <person name="Garrett T.E."/>
            <person name="Gonzalez D.A."/>
            <person name="Hamid H."/>
            <person name="Hawkins E.S."/>
            <person name="Hirani K."/>
            <person name="Hogues M.E."/>
            <person name="Hollins B."/>
            <person name="Hsiao C.-H."/>
            <person name="Jabil R."/>
            <person name="James M.L."/>
            <person name="Jhangiani S.N."/>
            <person name="Johnson B."/>
            <person name="Johnson Q."/>
            <person name="Joshi V."/>
            <person name="Kalu J.B."/>
            <person name="Kam C."/>
            <person name="Kashfia A."/>
            <person name="Keebler J."/>
            <person name="Kisamo H."/>
            <person name="Kovar C.L."/>
            <person name="Lago L.A."/>
            <person name="Lai C.-Y."/>
            <person name="Laidlaw J."/>
            <person name="Lara F."/>
            <person name="Le T.-K."/>
            <person name="Lee S.L."/>
            <person name="Legall F.H."/>
            <person name="Lemon S.J."/>
            <person name="Lewis L.R."/>
            <person name="Li B."/>
            <person name="Liu Y."/>
            <person name="Liu Y.-S."/>
            <person name="Lopez J."/>
            <person name="Lozado R.J."/>
            <person name="Lu J."/>
            <person name="Madu R.C."/>
            <person name="Maheshwari M."/>
            <person name="Maheshwari R."/>
            <person name="Malloy K."/>
            <person name="Martinez E."/>
            <person name="Mathew T."/>
            <person name="Mercado I.C."/>
            <person name="Mercado C."/>
            <person name="Meyer B."/>
            <person name="Montgomery K."/>
            <person name="Morgan M.B."/>
            <person name="Munidasa M."/>
            <person name="Nazareth L.V."/>
            <person name="Nelson J."/>
            <person name="Ng B.M."/>
            <person name="Nguyen N.B."/>
            <person name="Nguyen P.Q."/>
            <person name="Nguyen T."/>
            <person name="Obregon M."/>
            <person name="Okwuonu G.O."/>
            <person name="Onwere C.G."/>
            <person name="Orozco G."/>
            <person name="Parra A."/>
            <person name="Patel S."/>
            <person name="Patil S."/>
            <person name="Perez A."/>
            <person name="Perez Y."/>
            <person name="Pham C."/>
            <person name="Primus E.L."/>
            <person name="Pu L.-L."/>
            <person name="Puazo M."/>
            <person name="Qin X."/>
            <person name="Quiroz J.B."/>
            <person name="Reese J."/>
            <person name="Richards S."/>
            <person name="Rives C.M."/>
            <person name="Robberts R."/>
            <person name="Ruiz S.J."/>
            <person name="Ruiz M.J."/>
            <person name="Santibanez J."/>
            <person name="Schneider B.W."/>
            <person name="Sisson I."/>
            <person name="Smith M."/>
            <person name="Sodergren E."/>
            <person name="Song X.-Z."/>
            <person name="Song B.B."/>
            <person name="Summersgill H."/>
            <person name="Thelus R."/>
            <person name="Thornton R.D."/>
            <person name="Trejos Z.Y."/>
            <person name="Usmani K."/>
            <person name="Vattathil S."/>
            <person name="Villasana D."/>
            <person name="Walker D.L."/>
            <person name="Wang S."/>
            <person name="Wang K."/>
            <person name="White C.S."/>
            <person name="Williams A.C."/>
            <person name="Williamson J."/>
            <person name="Wilson K."/>
            <person name="Woghiren I.O."/>
            <person name="Woodworth J.R."/>
            <person name="Worley K.C."/>
            <person name="Wright R.A."/>
            <person name="Wu W."/>
            <person name="Young L."/>
            <person name="Zhang L."/>
            <person name="Zhang J."/>
            <person name="Zhu Y."/>
            <person name="Muzny D.M."/>
            <person name="Weinstock G."/>
            <person name="Gibbs R.A."/>
        </authorList>
    </citation>
    <scope>NUCLEOTIDE SEQUENCE [LARGE SCALE GENOMIC DNA]</scope>
    <source>
        <strain evidence="5">LSR1</strain>
    </source>
</reference>
<organism evidence="4 5">
    <name type="scientific">Acyrthosiphon pisum</name>
    <name type="common">Pea aphid</name>
    <dbReference type="NCBI Taxonomy" id="7029"/>
    <lineage>
        <taxon>Eukaryota</taxon>
        <taxon>Metazoa</taxon>
        <taxon>Ecdysozoa</taxon>
        <taxon>Arthropoda</taxon>
        <taxon>Hexapoda</taxon>
        <taxon>Insecta</taxon>
        <taxon>Pterygota</taxon>
        <taxon>Neoptera</taxon>
        <taxon>Paraneoptera</taxon>
        <taxon>Hemiptera</taxon>
        <taxon>Sternorrhyncha</taxon>
        <taxon>Aphidomorpha</taxon>
        <taxon>Aphidoidea</taxon>
        <taxon>Aphididae</taxon>
        <taxon>Macrosiphini</taxon>
        <taxon>Acyrthosiphon</taxon>
    </lineage>
</organism>
<feature type="domain" description="C2H2-type" evidence="3">
    <location>
        <begin position="235"/>
        <end position="263"/>
    </location>
</feature>
<dbReference type="OMA" id="HIKLTHS"/>
<reference evidence="4" key="2">
    <citation type="submission" date="2022-06" db="UniProtKB">
        <authorList>
            <consortium name="EnsemblMetazoa"/>
        </authorList>
    </citation>
    <scope>IDENTIFICATION</scope>
</reference>
<evidence type="ECO:0000256" key="2">
    <source>
        <dbReference type="SAM" id="MobiDB-lite"/>
    </source>
</evidence>
<dbReference type="Proteomes" id="UP000007819">
    <property type="component" value="Chromosome X"/>
</dbReference>
<protein>
    <recommendedName>
        <fullName evidence="3">C2H2-type domain-containing protein</fullName>
    </recommendedName>
</protein>
<proteinExistence type="predicted"/>
<feature type="compositionally biased region" description="Basic and acidic residues" evidence="2">
    <location>
        <begin position="353"/>
        <end position="369"/>
    </location>
</feature>
<name>A0A8R2H8Y1_ACYPI</name>
<dbReference type="PROSITE" id="PS00028">
    <property type="entry name" value="ZINC_FINGER_C2H2_1"/>
    <property type="match status" value="1"/>
</dbReference>
<dbReference type="InterPro" id="IPR013087">
    <property type="entry name" value="Znf_C2H2_type"/>
</dbReference>
<dbReference type="AlphaFoldDB" id="A0A8R2H8Y1"/>
<feature type="region of interest" description="Disordered" evidence="2">
    <location>
        <begin position="146"/>
        <end position="176"/>
    </location>
</feature>